<keyword evidence="10" id="KW-1185">Reference proteome</keyword>
<evidence type="ECO:0000259" key="7">
    <source>
        <dbReference type="Pfam" id="PF02687"/>
    </source>
</evidence>
<feature type="transmembrane region" description="Helical" evidence="6">
    <location>
        <begin position="421"/>
        <end position="444"/>
    </location>
</feature>
<keyword evidence="3 6" id="KW-0812">Transmembrane</keyword>
<reference evidence="9 10" key="1">
    <citation type="submission" date="2019-04" db="EMBL/GenBank/DDBJ databases">
        <title>Sphingobacterium olei sp. nov., isolated from oil-contaminated soil.</title>
        <authorList>
            <person name="Liu B."/>
        </authorList>
    </citation>
    <scope>NUCLEOTIDE SEQUENCE [LARGE SCALE GENOMIC DNA]</scope>
    <source>
        <strain evidence="9 10">Y3L14</strain>
    </source>
</reference>
<organism evidence="9 10">
    <name type="scientific">Sphingobacterium alkalisoli</name>
    <dbReference type="NCBI Taxonomy" id="1874115"/>
    <lineage>
        <taxon>Bacteria</taxon>
        <taxon>Pseudomonadati</taxon>
        <taxon>Bacteroidota</taxon>
        <taxon>Sphingobacteriia</taxon>
        <taxon>Sphingobacteriales</taxon>
        <taxon>Sphingobacteriaceae</taxon>
        <taxon>Sphingobacterium</taxon>
    </lineage>
</organism>
<dbReference type="Pfam" id="PF02687">
    <property type="entry name" value="FtsX"/>
    <property type="match status" value="2"/>
</dbReference>
<keyword evidence="4 6" id="KW-1133">Transmembrane helix</keyword>
<evidence type="ECO:0000313" key="9">
    <source>
        <dbReference type="EMBL" id="TJY68667.1"/>
    </source>
</evidence>
<name>A0A4U0H9T9_9SPHI</name>
<feature type="transmembrane region" description="Helical" evidence="6">
    <location>
        <begin position="676"/>
        <end position="699"/>
    </location>
</feature>
<dbReference type="Proteomes" id="UP000309872">
    <property type="component" value="Unassembled WGS sequence"/>
</dbReference>
<evidence type="ECO:0000256" key="5">
    <source>
        <dbReference type="ARBA" id="ARBA00023136"/>
    </source>
</evidence>
<dbReference type="RefSeq" id="WP_136819635.1">
    <property type="nucleotide sequence ID" value="NZ_BMJX01000001.1"/>
</dbReference>
<evidence type="ECO:0000256" key="1">
    <source>
        <dbReference type="ARBA" id="ARBA00004651"/>
    </source>
</evidence>
<dbReference type="InterPro" id="IPR003838">
    <property type="entry name" value="ABC3_permease_C"/>
</dbReference>
<feature type="transmembrane region" description="Helical" evidence="6">
    <location>
        <begin position="21"/>
        <end position="42"/>
    </location>
</feature>
<evidence type="ECO:0000256" key="6">
    <source>
        <dbReference type="SAM" id="Phobius"/>
    </source>
</evidence>
<feature type="domain" description="ABC3 transporter permease C-terminal" evidence="7">
    <location>
        <begin position="678"/>
        <end position="791"/>
    </location>
</feature>
<feature type="transmembrane region" description="Helical" evidence="6">
    <location>
        <begin position="758"/>
        <end position="781"/>
    </location>
</feature>
<evidence type="ECO:0000313" key="10">
    <source>
        <dbReference type="Proteomes" id="UP000309872"/>
    </source>
</evidence>
<gene>
    <name evidence="9" type="ORF">FAZ19_05260</name>
</gene>
<feature type="transmembrane region" description="Helical" evidence="6">
    <location>
        <begin position="336"/>
        <end position="353"/>
    </location>
</feature>
<accession>A0A4U0H9T9</accession>
<feature type="transmembrane region" description="Helical" evidence="6">
    <location>
        <begin position="720"/>
        <end position="746"/>
    </location>
</feature>
<dbReference type="PANTHER" id="PTHR30572">
    <property type="entry name" value="MEMBRANE COMPONENT OF TRANSPORTER-RELATED"/>
    <property type="match status" value="1"/>
</dbReference>
<dbReference type="GO" id="GO:0005886">
    <property type="term" value="C:plasma membrane"/>
    <property type="evidence" value="ECO:0007669"/>
    <property type="project" value="UniProtKB-SubCell"/>
</dbReference>
<dbReference type="AlphaFoldDB" id="A0A4U0H9T9"/>
<dbReference type="InterPro" id="IPR050250">
    <property type="entry name" value="Macrolide_Exporter_MacB"/>
</dbReference>
<feature type="domain" description="ABC3 transporter permease C-terminal" evidence="7">
    <location>
        <begin position="287"/>
        <end position="402"/>
    </location>
</feature>
<keyword evidence="5 6" id="KW-0472">Membrane</keyword>
<evidence type="ECO:0000256" key="4">
    <source>
        <dbReference type="ARBA" id="ARBA00022989"/>
    </source>
</evidence>
<feature type="domain" description="MacB-like periplasmic core" evidence="8">
    <location>
        <begin position="20"/>
        <end position="240"/>
    </location>
</feature>
<feature type="transmembrane region" description="Helical" evidence="6">
    <location>
        <begin position="281"/>
        <end position="308"/>
    </location>
</feature>
<dbReference type="OrthoDB" id="1451596at2"/>
<dbReference type="Pfam" id="PF12704">
    <property type="entry name" value="MacB_PCD"/>
    <property type="match status" value="1"/>
</dbReference>
<evidence type="ECO:0000259" key="8">
    <source>
        <dbReference type="Pfam" id="PF12704"/>
    </source>
</evidence>
<protein>
    <submittedName>
        <fullName evidence="9">FtsX-like permease family protein</fullName>
    </submittedName>
</protein>
<keyword evidence="2" id="KW-1003">Cell membrane</keyword>
<comment type="caution">
    <text evidence="9">The sequence shown here is derived from an EMBL/GenBank/DDBJ whole genome shotgun (WGS) entry which is preliminary data.</text>
</comment>
<feature type="transmembrane region" description="Helical" evidence="6">
    <location>
        <begin position="373"/>
        <end position="400"/>
    </location>
</feature>
<evidence type="ECO:0000256" key="2">
    <source>
        <dbReference type="ARBA" id="ARBA00022475"/>
    </source>
</evidence>
<comment type="subcellular location">
    <subcellularLocation>
        <location evidence="1">Cell membrane</location>
        <topology evidence="1">Multi-pass membrane protein</topology>
    </subcellularLocation>
</comment>
<dbReference type="InterPro" id="IPR025857">
    <property type="entry name" value="MacB_PCD"/>
</dbReference>
<dbReference type="EMBL" id="SUKA01000001">
    <property type="protein sequence ID" value="TJY68667.1"/>
    <property type="molecule type" value="Genomic_DNA"/>
</dbReference>
<dbReference type="GO" id="GO:0022857">
    <property type="term" value="F:transmembrane transporter activity"/>
    <property type="evidence" value="ECO:0007669"/>
    <property type="project" value="TreeGrafter"/>
</dbReference>
<evidence type="ECO:0000256" key="3">
    <source>
        <dbReference type="ARBA" id="ARBA00022692"/>
    </source>
</evidence>
<dbReference type="PANTHER" id="PTHR30572:SF18">
    <property type="entry name" value="ABC-TYPE MACROLIDE FAMILY EXPORT SYSTEM PERMEASE COMPONENT 2"/>
    <property type="match status" value="1"/>
</dbReference>
<sequence length="798" mass="90797">MIKNYFKTAWRTMLINRTYSFTNLIGLTIGLVVVMLVASLVWDEMSYDRQWSHGDELYRIRTIHRDKDGQFKFRSESVPSGLATVLPTLFPEVINYTHINTFRPILAIDSVSHRNIEIEVLESDTNFFNLFDTQLLEGNPKQTIAQVKNLVITESLRQQYFPGKDILGKIFYDIPDEGPPQAYVINSVIANLPQNTHLKADAILISSETQTFKPENAGSRSGQYVRIKHHTDTAQLAKKIGIWFKNQLPNKHFEGMVFEFQSIKDIHLRSVTGWDSPMRDIYMFIGIGILILILISINFVNLTFAHAVKRTQQTGIRKALGANRSHLISQMGAESSLLFGVALILATFIYILILPAFEKYLGHPLTMVFHRSWFMFLGLVFFWILLGIICSLFPAILLSKTQTAHQLKKRLSVLQLPLNTGFTRILVSLQFSIAMTVIICMLTIRSQLQYMHNKDLGYEPKNLLVLDYTAWEGKDQTFKQVLLQNPAITAVSLSMWTPFSGGVDFKEVMHPDDPDKKEMIALITGDFDFANTFGLKLQKGRQLQPDRAFDAVVYDSVTLQREIYSNVLVSRTLAGNHGLQVNIGSKPIRHTPVGIFQDFHPGSLRYPIMSTIIEARKNWEGACMTIRVAHGQEKQALAAVTATWNKFFPNRTSQINWLEDQVKAQYQKEEKQYQQLAFFSSISLLIALLGVFGIAIYTIERRIKEIGIRKVMGASVNSIVLLLSGSFAKPVFYAVFVAVPAAWWMMHKWLENFAFRIQIPWLLFVLTSVFTFSCMLAVVGFRAAHAARTNPVDSLRDE</sequence>
<proteinExistence type="predicted"/>